<evidence type="ECO:0000256" key="1">
    <source>
        <dbReference type="ARBA" id="ARBA00023015"/>
    </source>
</evidence>
<dbReference type="EMBL" id="SAYB01000003">
    <property type="protein sequence ID" value="TXJ38288.1"/>
    <property type="molecule type" value="Genomic_DNA"/>
</dbReference>
<dbReference type="InterPro" id="IPR046335">
    <property type="entry name" value="LacI/GalR-like_sensor"/>
</dbReference>
<dbReference type="AlphaFoldDB" id="A0A5C8ELN7"/>
<comment type="caution">
    <text evidence="5">The sequence shown here is derived from an EMBL/GenBank/DDBJ whole genome shotgun (WGS) entry which is preliminary data.</text>
</comment>
<dbReference type="SUPFAM" id="SSF53822">
    <property type="entry name" value="Periplasmic binding protein-like I"/>
    <property type="match status" value="1"/>
</dbReference>
<dbReference type="Pfam" id="PF13377">
    <property type="entry name" value="Peripla_BP_3"/>
    <property type="match status" value="1"/>
</dbReference>
<proteinExistence type="predicted"/>
<reference evidence="5 6" key="1">
    <citation type="journal article" date="1992" name="Lakartidningen">
        <title>[Penicillin V and not amoxicillin is the first choice preparation in acute otitis].</title>
        <authorList>
            <person name="Kamme C."/>
            <person name="Lundgren K."/>
            <person name="Prellner K."/>
        </authorList>
    </citation>
    <scope>NUCLEOTIDE SEQUENCE [LARGE SCALE GENOMIC DNA]</scope>
    <source>
        <strain evidence="5 6">PC4580III</strain>
    </source>
</reference>
<accession>A0A5C8ELN7</accession>
<organism evidence="5 6">
    <name type="scientific">Brachyspira aalborgi</name>
    <dbReference type="NCBI Taxonomy" id="29522"/>
    <lineage>
        <taxon>Bacteria</taxon>
        <taxon>Pseudomonadati</taxon>
        <taxon>Spirochaetota</taxon>
        <taxon>Spirochaetia</taxon>
        <taxon>Brachyspirales</taxon>
        <taxon>Brachyspiraceae</taxon>
        <taxon>Brachyspira</taxon>
    </lineage>
</organism>
<evidence type="ECO:0000259" key="4">
    <source>
        <dbReference type="Pfam" id="PF13377"/>
    </source>
</evidence>
<dbReference type="GO" id="GO:0003700">
    <property type="term" value="F:DNA-binding transcription factor activity"/>
    <property type="evidence" value="ECO:0007669"/>
    <property type="project" value="TreeGrafter"/>
</dbReference>
<keyword evidence="1" id="KW-0805">Transcription regulation</keyword>
<keyword evidence="2" id="KW-0238">DNA-binding</keyword>
<sequence length="330" mass="38390">MRKDKIENIAEITGLSPITIKRFFYTPDKLRIETLRQIMSVLSKYYPEDLRKIAQTDYRDILFIFPDNNLMIIWDILKMLQKIALKYNFQIRIYENRDYTKLNELININRKKWQDIRGIITLGTQVDKLPEDFLVPTVFINTPTQLYGLNLDIDDYLGGKLAIEHLYLNSWKKPIFLTYEYIDKPSKDRYNGVKAACETLNLDCKLITSKDFSMEDAYITAKKALEKEDIDSIFFFSDQMAIGGIKAINEYGYKIGEDIGIIGFDNLEISEFLGLSSISQMLYEKLLFSVEYILYGNGKLFDEKLPTISYSPELVIRKSSVKNPKLISAI</sequence>
<protein>
    <submittedName>
        <fullName evidence="5">LacI family transcriptional regulator</fullName>
    </submittedName>
</protein>
<evidence type="ECO:0000313" key="6">
    <source>
        <dbReference type="Proteomes" id="UP000322814"/>
    </source>
</evidence>
<keyword evidence="3" id="KW-0804">Transcription</keyword>
<evidence type="ECO:0000256" key="2">
    <source>
        <dbReference type="ARBA" id="ARBA00023125"/>
    </source>
</evidence>
<dbReference type="InterPro" id="IPR028082">
    <property type="entry name" value="Peripla_BP_I"/>
</dbReference>
<gene>
    <name evidence="5" type="ORF">EPJ78_06230</name>
</gene>
<dbReference type="GO" id="GO:0000976">
    <property type="term" value="F:transcription cis-regulatory region binding"/>
    <property type="evidence" value="ECO:0007669"/>
    <property type="project" value="TreeGrafter"/>
</dbReference>
<evidence type="ECO:0000313" key="5">
    <source>
        <dbReference type="EMBL" id="TXJ38288.1"/>
    </source>
</evidence>
<dbReference type="PANTHER" id="PTHR30146">
    <property type="entry name" value="LACI-RELATED TRANSCRIPTIONAL REPRESSOR"/>
    <property type="match status" value="1"/>
</dbReference>
<name>A0A5C8ELN7_9SPIR</name>
<evidence type="ECO:0000256" key="3">
    <source>
        <dbReference type="ARBA" id="ARBA00023163"/>
    </source>
</evidence>
<dbReference type="CDD" id="cd06267">
    <property type="entry name" value="PBP1_LacI_sugar_binding-like"/>
    <property type="match status" value="1"/>
</dbReference>
<dbReference type="Proteomes" id="UP000322814">
    <property type="component" value="Unassembled WGS sequence"/>
</dbReference>
<dbReference type="PANTHER" id="PTHR30146:SF24">
    <property type="entry name" value="XYLOSE OPERON REGULATORY PROTEIN"/>
    <property type="match status" value="1"/>
</dbReference>
<feature type="domain" description="Transcriptional regulator LacI/GalR-like sensor" evidence="4">
    <location>
        <begin position="164"/>
        <end position="273"/>
    </location>
</feature>
<dbReference type="RefSeq" id="WP_147770881.1">
    <property type="nucleotide sequence ID" value="NZ_SAYB01000003.1"/>
</dbReference>
<dbReference type="Gene3D" id="3.40.50.2300">
    <property type="match status" value="2"/>
</dbReference>